<protein>
    <submittedName>
        <fullName evidence="3">Immunity protein 72</fullName>
    </submittedName>
</protein>
<feature type="domain" description="Immunity protein 72" evidence="1">
    <location>
        <begin position="196"/>
        <end position="293"/>
    </location>
</feature>
<dbReference type="EMBL" id="LOCQ01000028">
    <property type="protein sequence ID" value="OBV41566.1"/>
    <property type="molecule type" value="Genomic_DNA"/>
</dbReference>
<evidence type="ECO:0000259" key="1">
    <source>
        <dbReference type="Pfam" id="PF15584"/>
    </source>
</evidence>
<dbReference type="RefSeq" id="WP_065305865.1">
    <property type="nucleotide sequence ID" value="NZ_LOCQ01000028.1"/>
</dbReference>
<dbReference type="STRING" id="1747903.ASR47_10359"/>
<dbReference type="Pfam" id="PF15602">
    <property type="entry name" value="Imm71"/>
    <property type="match status" value="1"/>
</dbReference>
<gene>
    <name evidence="3" type="ORF">ASR47_10359</name>
</gene>
<proteinExistence type="predicted"/>
<organism evidence="3 4">
    <name type="scientific">Janthinobacterium psychrotolerans</name>
    <dbReference type="NCBI Taxonomy" id="1747903"/>
    <lineage>
        <taxon>Bacteria</taxon>
        <taxon>Pseudomonadati</taxon>
        <taxon>Pseudomonadota</taxon>
        <taxon>Betaproteobacteria</taxon>
        <taxon>Burkholderiales</taxon>
        <taxon>Oxalobacteraceae</taxon>
        <taxon>Janthinobacterium</taxon>
    </lineage>
</organism>
<feature type="domain" description="Immunity protein 71" evidence="2">
    <location>
        <begin position="13"/>
        <end position="163"/>
    </location>
</feature>
<evidence type="ECO:0000259" key="2">
    <source>
        <dbReference type="Pfam" id="PF15602"/>
    </source>
</evidence>
<reference evidence="3 4" key="1">
    <citation type="submission" date="2016-04" db="EMBL/GenBank/DDBJ databases">
        <title>Draft genome sequence of Janthinobacterium psychrotolerans sp. nov., isolated from freshwater sediments in Denmark.</title>
        <authorList>
            <person name="Gong X."/>
            <person name="Skrivergaard S."/>
            <person name="Korsgaard B.S."/>
            <person name="Schreiber L."/>
            <person name="Marshall I.P."/>
            <person name="Finster K."/>
            <person name="Schramm A."/>
        </authorList>
    </citation>
    <scope>NUCLEOTIDE SEQUENCE [LARGE SCALE GENOMIC DNA]</scope>
    <source>
        <strain evidence="3 4">S3-2</strain>
    </source>
</reference>
<dbReference type="OrthoDB" id="6670599at2"/>
<keyword evidence="4" id="KW-1185">Reference proteome</keyword>
<dbReference type="AlphaFoldDB" id="A0A1A7C6N4"/>
<dbReference type="InterPro" id="IPR028950">
    <property type="entry name" value="Imm71"/>
</dbReference>
<name>A0A1A7C6N4_9BURK</name>
<sequence length="364" mass="41559">MSEIVAPGDLMLPSALERQQLFYTLKKVSSLTAWRRNYALYKAWVDVTKASLQEATRQGWALTTSLPASELAFLQGGLDEFRKAMTKLEKNSFRHFGDPPFPELIAARNRLTIQLSVQRRVDEGENGVNEAHTPLWQEYCDAMHSAYDAWAECSMHLYQRDYFPGGLWYYNRWLNRDLPLMHFPDHLEAVPEPAVDTLVRAGGFVPFAGIWEPVAAPATRFIDRFTGAWRPQAPFRVVAPMKYFDHGAHAHAITLQDTSDSDDKGEKLHLAWRLLWREDRYTDGTIPAEEAQYRFLEPERSRPKTSGAEPDDGVIWAWSGAAAPASGTWLCETHGSYREVRKKGQRMGFLLGARTARWVLMRPD</sequence>
<dbReference type="InterPro" id="IPR028966">
    <property type="entry name" value="Imm72"/>
</dbReference>
<dbReference type="Pfam" id="PF15584">
    <property type="entry name" value="Imm72"/>
    <property type="match status" value="1"/>
</dbReference>
<dbReference type="Proteomes" id="UP000092713">
    <property type="component" value="Unassembled WGS sequence"/>
</dbReference>
<comment type="caution">
    <text evidence="3">The sequence shown here is derived from an EMBL/GenBank/DDBJ whole genome shotgun (WGS) entry which is preliminary data.</text>
</comment>
<evidence type="ECO:0000313" key="3">
    <source>
        <dbReference type="EMBL" id="OBV41566.1"/>
    </source>
</evidence>
<evidence type="ECO:0000313" key="4">
    <source>
        <dbReference type="Proteomes" id="UP000092713"/>
    </source>
</evidence>
<accession>A0A1A7C6N4</accession>